<protein>
    <submittedName>
        <fullName evidence="1">DUF2190 family protein</fullName>
    </submittedName>
</protein>
<dbReference type="EMBL" id="JAEPDI010000006">
    <property type="protein sequence ID" value="MCG7939491.1"/>
    <property type="molecule type" value="Genomic_DNA"/>
</dbReference>
<evidence type="ECO:0000313" key="2">
    <source>
        <dbReference type="Proteomes" id="UP000886687"/>
    </source>
</evidence>
<proteinExistence type="predicted"/>
<dbReference type="Proteomes" id="UP000886687">
    <property type="component" value="Unassembled WGS sequence"/>
</dbReference>
<accession>A0A9E4K619</accession>
<organism evidence="1 2">
    <name type="scientific">Candidatus Thiodiazotropha lotti</name>
    <dbReference type="NCBI Taxonomy" id="2792787"/>
    <lineage>
        <taxon>Bacteria</taxon>
        <taxon>Pseudomonadati</taxon>
        <taxon>Pseudomonadota</taxon>
        <taxon>Gammaproteobacteria</taxon>
        <taxon>Chromatiales</taxon>
        <taxon>Sedimenticolaceae</taxon>
        <taxon>Candidatus Thiodiazotropha</taxon>
    </lineage>
</organism>
<dbReference type="InterPro" id="IPR011231">
    <property type="entry name" value="Phage_VT1-Sakai_H0018"/>
</dbReference>
<sequence length="122" mass="12465">MRNEILVKTVVPGAAIAGYRVCKHGVADNTIIQSANGTDLHIGVSTYVGADPANGDETVDLVMMGIAEVEYGGNINRGELVTADANGRVVSATTGDMVIGRALASGVTNDIHGVLLTSAEKA</sequence>
<gene>
    <name evidence="1" type="ORF">JAZ04_11660</name>
</gene>
<dbReference type="Pfam" id="PF09956">
    <property type="entry name" value="Phage_cement_2"/>
    <property type="match status" value="1"/>
</dbReference>
<dbReference type="AlphaFoldDB" id="A0A9E4K619"/>
<name>A0A9E4K619_9GAMM</name>
<evidence type="ECO:0000313" key="1">
    <source>
        <dbReference type="EMBL" id="MCG7939491.1"/>
    </source>
</evidence>
<comment type="caution">
    <text evidence="1">The sequence shown here is derived from an EMBL/GenBank/DDBJ whole genome shotgun (WGS) entry which is preliminary data.</text>
</comment>
<reference evidence="1" key="1">
    <citation type="journal article" date="2021" name="Proc. Natl. Acad. Sci. U.S.A.">
        <title>Global biogeography of chemosynthetic symbionts reveals both localized and globally distributed symbiont groups. .</title>
        <authorList>
            <person name="Osvatic J.T."/>
            <person name="Wilkins L.G.E."/>
            <person name="Leibrecht L."/>
            <person name="Leray M."/>
            <person name="Zauner S."/>
            <person name="Polzin J."/>
            <person name="Camacho Y."/>
            <person name="Gros O."/>
            <person name="van Gils J.A."/>
            <person name="Eisen J.A."/>
            <person name="Petersen J.M."/>
            <person name="Yuen B."/>
        </authorList>
    </citation>
    <scope>NUCLEOTIDE SEQUENCE</scope>
    <source>
        <strain evidence="1">MAGL173</strain>
    </source>
</reference>